<proteinExistence type="inferred from homology"/>
<dbReference type="GO" id="GO:0031501">
    <property type="term" value="C:mannosyltransferase complex"/>
    <property type="evidence" value="ECO:0007669"/>
    <property type="project" value="TreeGrafter"/>
</dbReference>
<feature type="transmembrane region" description="Helical" evidence="12">
    <location>
        <begin position="324"/>
        <end position="345"/>
    </location>
</feature>
<keyword evidence="7 12" id="KW-0808">Transferase</keyword>
<evidence type="ECO:0000256" key="6">
    <source>
        <dbReference type="ARBA" id="ARBA00022676"/>
    </source>
</evidence>
<dbReference type="InterPro" id="IPR007315">
    <property type="entry name" value="PIG-V/Gpi18"/>
</dbReference>
<evidence type="ECO:0000256" key="3">
    <source>
        <dbReference type="ARBA" id="ARBA00008698"/>
    </source>
</evidence>
<comment type="caution">
    <text evidence="13">The sequence shown here is derived from an EMBL/GenBank/DDBJ whole genome shotgun (WGS) entry which is preliminary data.</text>
</comment>
<dbReference type="EMBL" id="LFMY01000006">
    <property type="protein sequence ID" value="OKL59827.1"/>
    <property type="molecule type" value="Genomic_DNA"/>
</dbReference>
<feature type="transmembrane region" description="Helical" evidence="12">
    <location>
        <begin position="114"/>
        <end position="140"/>
    </location>
</feature>
<dbReference type="PANTHER" id="PTHR12468">
    <property type="entry name" value="GPI MANNOSYLTRANSFERASE 2"/>
    <property type="match status" value="1"/>
</dbReference>
<feature type="transmembrane region" description="Helical" evidence="12">
    <location>
        <begin position="259"/>
        <end position="280"/>
    </location>
</feature>
<dbReference type="GO" id="GO:0006506">
    <property type="term" value="P:GPI anchor biosynthetic process"/>
    <property type="evidence" value="ECO:0007669"/>
    <property type="project" value="UniProtKB-UniPathway"/>
</dbReference>
<name>A0A225B1Y2_TALAT</name>
<keyword evidence="8 12" id="KW-0812">Transmembrane</keyword>
<dbReference type="UniPathway" id="UPA00196"/>
<dbReference type="RefSeq" id="XP_020119948.1">
    <property type="nucleotide sequence ID" value="XM_020267024.1"/>
</dbReference>
<dbReference type="GO" id="GO:0004376">
    <property type="term" value="F:GPI mannosyltransferase activity"/>
    <property type="evidence" value="ECO:0007669"/>
    <property type="project" value="InterPro"/>
</dbReference>
<comment type="subcellular location">
    <subcellularLocation>
        <location evidence="1 12">Endoplasmic reticulum membrane</location>
        <topology evidence="1 12">Multi-pass membrane protein</topology>
    </subcellularLocation>
</comment>
<dbReference type="STRING" id="1441469.A0A225B1Y2"/>
<protein>
    <recommendedName>
        <fullName evidence="4 12">GPI mannosyltransferase 2</fullName>
        <ecNumber evidence="12">2.4.1.-</ecNumber>
    </recommendedName>
</protein>
<evidence type="ECO:0000256" key="2">
    <source>
        <dbReference type="ARBA" id="ARBA00004687"/>
    </source>
</evidence>
<dbReference type="GO" id="GO:0005789">
    <property type="term" value="C:endoplasmic reticulum membrane"/>
    <property type="evidence" value="ECO:0007669"/>
    <property type="project" value="UniProtKB-SubCell"/>
</dbReference>
<keyword evidence="11 12" id="KW-0472">Membrane</keyword>
<keyword evidence="5 12" id="KW-0337">GPI-anchor biosynthesis</keyword>
<evidence type="ECO:0000256" key="10">
    <source>
        <dbReference type="ARBA" id="ARBA00022989"/>
    </source>
</evidence>
<evidence type="ECO:0000256" key="12">
    <source>
        <dbReference type="RuleBase" id="RU363112"/>
    </source>
</evidence>
<comment type="function">
    <text evidence="12">Mannosyltransferase involved in glycosylphosphatidylinositol-anchor biosynthesis.</text>
</comment>
<dbReference type="GO" id="GO:0000009">
    <property type="term" value="F:alpha-1,6-mannosyltransferase activity"/>
    <property type="evidence" value="ECO:0007669"/>
    <property type="project" value="InterPro"/>
</dbReference>
<feature type="transmembrane region" description="Helical" evidence="12">
    <location>
        <begin position="419"/>
        <end position="441"/>
    </location>
</feature>
<evidence type="ECO:0000313" key="14">
    <source>
        <dbReference type="Proteomes" id="UP000214365"/>
    </source>
</evidence>
<evidence type="ECO:0000256" key="11">
    <source>
        <dbReference type="ARBA" id="ARBA00023136"/>
    </source>
</evidence>
<evidence type="ECO:0000256" key="5">
    <source>
        <dbReference type="ARBA" id="ARBA00022502"/>
    </source>
</evidence>
<gene>
    <name evidence="13" type="ORF">UA08_04723</name>
</gene>
<evidence type="ECO:0000256" key="1">
    <source>
        <dbReference type="ARBA" id="ARBA00004477"/>
    </source>
</evidence>
<evidence type="ECO:0000256" key="4">
    <source>
        <dbReference type="ARBA" id="ARBA00013795"/>
    </source>
</evidence>
<evidence type="ECO:0000256" key="8">
    <source>
        <dbReference type="ARBA" id="ARBA00022692"/>
    </source>
</evidence>
<feature type="transmembrane region" description="Helical" evidence="12">
    <location>
        <begin position="209"/>
        <end position="239"/>
    </location>
</feature>
<organism evidence="13 14">
    <name type="scientific">Talaromyces atroroseus</name>
    <dbReference type="NCBI Taxonomy" id="1441469"/>
    <lineage>
        <taxon>Eukaryota</taxon>
        <taxon>Fungi</taxon>
        <taxon>Dikarya</taxon>
        <taxon>Ascomycota</taxon>
        <taxon>Pezizomycotina</taxon>
        <taxon>Eurotiomycetes</taxon>
        <taxon>Eurotiomycetidae</taxon>
        <taxon>Eurotiales</taxon>
        <taxon>Trichocomaceae</taxon>
        <taxon>Talaromyces</taxon>
        <taxon>Talaromyces sect. Trachyspermi</taxon>
    </lineage>
</organism>
<keyword evidence="14" id="KW-1185">Reference proteome</keyword>
<dbReference type="Pfam" id="PF04188">
    <property type="entry name" value="Mannosyl_trans2"/>
    <property type="match status" value="1"/>
</dbReference>
<reference evidence="13 14" key="1">
    <citation type="submission" date="2015-06" db="EMBL/GenBank/DDBJ databases">
        <title>Talaromyces atroroseus IBT 11181 draft genome.</title>
        <authorList>
            <person name="Rasmussen K.B."/>
            <person name="Rasmussen S."/>
            <person name="Petersen B."/>
            <person name="Sicheritz-Ponten T."/>
            <person name="Mortensen U.H."/>
            <person name="Thrane U."/>
        </authorList>
    </citation>
    <scope>NUCLEOTIDE SEQUENCE [LARGE SCALE GENOMIC DNA]</scope>
    <source>
        <strain evidence="13 14">IBT 11181</strain>
    </source>
</reference>
<evidence type="ECO:0000256" key="7">
    <source>
        <dbReference type="ARBA" id="ARBA00022679"/>
    </source>
</evidence>
<accession>A0A225B1Y2</accession>
<dbReference type="Proteomes" id="UP000214365">
    <property type="component" value="Unassembled WGS sequence"/>
</dbReference>
<sequence length="444" mass="48363">MGEAIDSKHEYILRHPTRALAALSVAWKIALFATVANCPGLGYDTSTTLLIPPATALSTPSSAVWNWIRWDAIYFVRVAERGYLFEQEWAWGYGYTRLLSHVSSAFVQSGPVSISAIAICGVVLSHVAHFLSVLVLHALTKSLFGYDTQSQRAFCLISAALHVISPAGAFLSAPYGESIFSLLNLTGFYLYSSALISESAGRRGRRDTHFLLAGIAFAVATTVRGNGILSGCLFAYDAIQGALQLLRQGISVDLIRRTGFVVLGGMTVALGSIIPQFIAFTEYCGGSTRRPWCEQLLPSIYGWVQAHYWNVGFLKYWTVSNLPLFILAAPMLVIMLYSSFVTPTGRIGPYPPSRVIDHVHVTQSALARLAIAQGILAFMALTTFHVQIINRIASGYPLWYWCLSSLALEHSKSSGSRTFAVAVQGMAMYALIQAVLFGSFLPPA</sequence>
<comment type="pathway">
    <text evidence="2 12">Glycolipid biosynthesis; glycosylphosphatidylinositol-anchor biosynthesis.</text>
</comment>
<dbReference type="OrthoDB" id="10252502at2759"/>
<feature type="transmembrane region" description="Helical" evidence="12">
    <location>
        <begin position="179"/>
        <end position="197"/>
    </location>
</feature>
<feature type="transmembrane region" description="Helical" evidence="12">
    <location>
        <begin position="365"/>
        <end position="384"/>
    </location>
</feature>
<keyword evidence="10 12" id="KW-1133">Transmembrane helix</keyword>
<dbReference type="PANTHER" id="PTHR12468:SF2">
    <property type="entry name" value="GPI MANNOSYLTRANSFERASE 2"/>
    <property type="match status" value="1"/>
</dbReference>
<comment type="similarity">
    <text evidence="3 12">Belongs to the PIGV family.</text>
</comment>
<dbReference type="EC" id="2.4.1.-" evidence="12"/>
<dbReference type="AlphaFoldDB" id="A0A225B1Y2"/>
<evidence type="ECO:0000256" key="9">
    <source>
        <dbReference type="ARBA" id="ARBA00022824"/>
    </source>
</evidence>
<evidence type="ECO:0000313" key="13">
    <source>
        <dbReference type="EMBL" id="OKL59827.1"/>
    </source>
</evidence>
<feature type="transmembrane region" description="Helical" evidence="12">
    <location>
        <begin position="152"/>
        <end position="173"/>
    </location>
</feature>
<keyword evidence="9 12" id="KW-0256">Endoplasmic reticulum</keyword>
<dbReference type="GeneID" id="31004478"/>
<feature type="transmembrane region" description="Helical" evidence="12">
    <location>
        <begin position="20"/>
        <end position="43"/>
    </location>
</feature>
<keyword evidence="6 12" id="KW-0328">Glycosyltransferase</keyword>